<protein>
    <submittedName>
        <fullName evidence="2">Uncharacterized conserved protein</fullName>
    </submittedName>
</protein>
<dbReference type="AlphaFoldDB" id="A0A1C6IYW1"/>
<dbReference type="PIRSF" id="PIRSF004681">
    <property type="entry name" value="UCP004681"/>
    <property type="match status" value="1"/>
</dbReference>
<dbReference type="PANTHER" id="PTHR30615">
    <property type="entry name" value="UNCHARACTERIZED PROTEIN YJBQ-RELATED"/>
    <property type="match status" value="1"/>
</dbReference>
<sequence>MLYKKTLETSCRFDVVVISDFVKEAVAQSGVQEGICVVQIPHSTAGICSTTGYPDVRADLQEELERLVPSRIDFCHHESPYDAAGHIKTALFGSTLSLIISGGELVAGRSEDILLLEFDGPRTRNVIVRVMRDDG</sequence>
<name>A0A1C6IYW1_9FIRM</name>
<proteinExistence type="inferred from homology"/>
<dbReference type="InterPro" id="IPR035917">
    <property type="entry name" value="YjbQ-like_sf"/>
</dbReference>
<dbReference type="Gene3D" id="2.60.120.460">
    <property type="entry name" value="YjbQ-like"/>
    <property type="match status" value="1"/>
</dbReference>
<dbReference type="EMBL" id="FMHG01000001">
    <property type="protein sequence ID" value="SCJ75026.1"/>
    <property type="molecule type" value="Genomic_DNA"/>
</dbReference>
<evidence type="ECO:0000256" key="1">
    <source>
        <dbReference type="ARBA" id="ARBA00005534"/>
    </source>
</evidence>
<gene>
    <name evidence="2" type="ORF">SAMEA3545359_01785</name>
</gene>
<dbReference type="NCBIfam" id="TIGR00149">
    <property type="entry name" value="TIGR00149_YjbQ"/>
    <property type="match status" value="1"/>
</dbReference>
<dbReference type="Pfam" id="PF01894">
    <property type="entry name" value="YjbQ"/>
    <property type="match status" value="1"/>
</dbReference>
<evidence type="ECO:0000313" key="2">
    <source>
        <dbReference type="EMBL" id="SCJ75026.1"/>
    </source>
</evidence>
<comment type="similarity">
    <text evidence="1">Belongs to the UPF0047 family.</text>
</comment>
<dbReference type="SUPFAM" id="SSF111038">
    <property type="entry name" value="YjbQ-like"/>
    <property type="match status" value="1"/>
</dbReference>
<dbReference type="PANTHER" id="PTHR30615:SF8">
    <property type="entry name" value="UPF0047 PROTEIN C4A8.02C"/>
    <property type="match status" value="1"/>
</dbReference>
<dbReference type="InterPro" id="IPR001602">
    <property type="entry name" value="UPF0047_YjbQ-like"/>
</dbReference>
<accession>A0A1C6IYW1</accession>
<reference evidence="2" key="1">
    <citation type="submission" date="2015-09" db="EMBL/GenBank/DDBJ databases">
        <authorList>
            <consortium name="Pathogen Informatics"/>
        </authorList>
    </citation>
    <scope>NUCLEOTIDE SEQUENCE</scope>
    <source>
        <strain evidence="2">2789STDY5834896</strain>
    </source>
</reference>
<organism evidence="2">
    <name type="scientific">uncultured Anaerotruncus sp</name>
    <dbReference type="NCBI Taxonomy" id="905011"/>
    <lineage>
        <taxon>Bacteria</taxon>
        <taxon>Bacillati</taxon>
        <taxon>Bacillota</taxon>
        <taxon>Clostridia</taxon>
        <taxon>Eubacteriales</taxon>
        <taxon>Oscillospiraceae</taxon>
        <taxon>Anaerotruncus</taxon>
        <taxon>environmental samples</taxon>
    </lineage>
</organism>